<sequence length="116" mass="12803">MRFRKLSRFSVDLKIVSRASRSVSTFVQMSVEIHSKTLAATALWPLVGGPCPADLVYCLNGGTCTFYETIGELVCQCAEGFKGQRCENKDIVNKSSMYAPSLTYFCKLGLSGSYYC</sequence>
<dbReference type="OrthoDB" id="6133584at2759"/>
<comment type="caution">
    <text evidence="1">Lacks conserved residue(s) required for the propagation of feature annotation.</text>
</comment>
<evidence type="ECO:0000313" key="3">
    <source>
        <dbReference type="EMBL" id="KAF0760050.1"/>
    </source>
</evidence>
<gene>
    <name evidence="3" type="ORF">FWK35_00024156</name>
</gene>
<protein>
    <submittedName>
        <fullName evidence="3">Protein vein isoform X1</fullName>
    </submittedName>
</protein>
<dbReference type="PROSITE" id="PS01186">
    <property type="entry name" value="EGF_2"/>
    <property type="match status" value="1"/>
</dbReference>
<proteinExistence type="predicted"/>
<dbReference type="SMART" id="SM00181">
    <property type="entry name" value="EGF"/>
    <property type="match status" value="1"/>
</dbReference>
<organism evidence="3 4">
    <name type="scientific">Aphis craccivora</name>
    <name type="common">Cowpea aphid</name>
    <dbReference type="NCBI Taxonomy" id="307492"/>
    <lineage>
        <taxon>Eukaryota</taxon>
        <taxon>Metazoa</taxon>
        <taxon>Ecdysozoa</taxon>
        <taxon>Arthropoda</taxon>
        <taxon>Hexapoda</taxon>
        <taxon>Insecta</taxon>
        <taxon>Pterygota</taxon>
        <taxon>Neoptera</taxon>
        <taxon>Paraneoptera</taxon>
        <taxon>Hemiptera</taxon>
        <taxon>Sternorrhyncha</taxon>
        <taxon>Aphidomorpha</taxon>
        <taxon>Aphidoidea</taxon>
        <taxon>Aphididae</taxon>
        <taxon>Aphidini</taxon>
        <taxon>Aphis</taxon>
        <taxon>Aphis</taxon>
    </lineage>
</organism>
<dbReference type="InterPro" id="IPR000742">
    <property type="entry name" value="EGF"/>
</dbReference>
<dbReference type="PROSITE" id="PS50026">
    <property type="entry name" value="EGF_3"/>
    <property type="match status" value="1"/>
</dbReference>
<dbReference type="Proteomes" id="UP000478052">
    <property type="component" value="Unassembled WGS sequence"/>
</dbReference>
<reference evidence="3 4" key="1">
    <citation type="submission" date="2019-08" db="EMBL/GenBank/DDBJ databases">
        <title>Whole genome of Aphis craccivora.</title>
        <authorList>
            <person name="Voronova N.V."/>
            <person name="Shulinski R.S."/>
            <person name="Bandarenka Y.V."/>
            <person name="Zhorov D.G."/>
            <person name="Warner D."/>
        </authorList>
    </citation>
    <scope>NUCLEOTIDE SEQUENCE [LARGE SCALE GENOMIC DNA]</scope>
    <source>
        <strain evidence="3">180601</strain>
        <tissue evidence="3">Whole Body</tissue>
    </source>
</reference>
<dbReference type="AlphaFoldDB" id="A0A6G0YR24"/>
<evidence type="ECO:0000259" key="2">
    <source>
        <dbReference type="PROSITE" id="PS50026"/>
    </source>
</evidence>
<dbReference type="PROSITE" id="PS00022">
    <property type="entry name" value="EGF_1"/>
    <property type="match status" value="1"/>
</dbReference>
<dbReference type="EMBL" id="VUJU01002803">
    <property type="protein sequence ID" value="KAF0760050.1"/>
    <property type="molecule type" value="Genomic_DNA"/>
</dbReference>
<comment type="caution">
    <text evidence="3">The sequence shown here is derived from an EMBL/GenBank/DDBJ whole genome shotgun (WGS) entry which is preliminary data.</text>
</comment>
<feature type="disulfide bond" evidence="1">
    <location>
        <begin position="77"/>
        <end position="86"/>
    </location>
</feature>
<keyword evidence="1" id="KW-1015">Disulfide bond</keyword>
<accession>A0A6G0YR24</accession>
<feature type="disulfide bond" evidence="1">
    <location>
        <begin position="58"/>
        <end position="75"/>
    </location>
</feature>
<feature type="domain" description="EGF-like" evidence="2">
    <location>
        <begin position="47"/>
        <end position="87"/>
    </location>
</feature>
<keyword evidence="1" id="KW-0245">EGF-like domain</keyword>
<keyword evidence="4" id="KW-1185">Reference proteome</keyword>
<dbReference type="SUPFAM" id="SSF57196">
    <property type="entry name" value="EGF/Laminin"/>
    <property type="match status" value="1"/>
</dbReference>
<name>A0A6G0YR24_APHCR</name>
<evidence type="ECO:0000256" key="1">
    <source>
        <dbReference type="PROSITE-ProRule" id="PRU00076"/>
    </source>
</evidence>
<dbReference type="Gene3D" id="2.10.25.10">
    <property type="entry name" value="Laminin"/>
    <property type="match status" value="1"/>
</dbReference>
<evidence type="ECO:0000313" key="4">
    <source>
        <dbReference type="Proteomes" id="UP000478052"/>
    </source>
</evidence>
<dbReference type="Pfam" id="PF00008">
    <property type="entry name" value="EGF"/>
    <property type="match status" value="1"/>
</dbReference>
<dbReference type="CDD" id="cd00054">
    <property type="entry name" value="EGF_CA"/>
    <property type="match status" value="1"/>
</dbReference>